<dbReference type="Proteomes" id="UP000032180">
    <property type="component" value="Chromosome 5"/>
</dbReference>
<reference evidence="2" key="3">
    <citation type="submission" date="2015-04" db="UniProtKB">
        <authorList>
            <consortium name="EnsemblPlants"/>
        </authorList>
    </citation>
    <scope>IDENTIFICATION</scope>
</reference>
<keyword evidence="3" id="KW-1185">Reference proteome</keyword>
<reference evidence="2 3" key="1">
    <citation type="submission" date="2012-08" db="EMBL/GenBank/DDBJ databases">
        <title>Oryza genome evolution.</title>
        <authorList>
            <person name="Wing R.A."/>
        </authorList>
    </citation>
    <scope>NUCLEOTIDE SEQUENCE</scope>
</reference>
<dbReference type="EnsemblPlants" id="LPERR05G06030.1">
    <property type="protein sequence ID" value="LPERR05G06030.1"/>
    <property type="gene ID" value="LPERR05G06030"/>
</dbReference>
<evidence type="ECO:0000313" key="2">
    <source>
        <dbReference type="EnsemblPlants" id="LPERR05G06030.1"/>
    </source>
</evidence>
<evidence type="ECO:0000313" key="3">
    <source>
        <dbReference type="Proteomes" id="UP000032180"/>
    </source>
</evidence>
<dbReference type="HOGENOM" id="CLU_2964165_0_0_1"/>
<accession>A0A0D9WDX2</accession>
<feature type="region of interest" description="Disordered" evidence="1">
    <location>
        <begin position="1"/>
        <end position="27"/>
    </location>
</feature>
<evidence type="ECO:0000256" key="1">
    <source>
        <dbReference type="SAM" id="MobiDB-lite"/>
    </source>
</evidence>
<dbReference type="Gramene" id="LPERR05G06030.1">
    <property type="protein sequence ID" value="LPERR05G06030.1"/>
    <property type="gene ID" value="LPERR05G06030"/>
</dbReference>
<name>A0A0D9WDX2_9ORYZ</name>
<organism evidence="2 3">
    <name type="scientific">Leersia perrieri</name>
    <dbReference type="NCBI Taxonomy" id="77586"/>
    <lineage>
        <taxon>Eukaryota</taxon>
        <taxon>Viridiplantae</taxon>
        <taxon>Streptophyta</taxon>
        <taxon>Embryophyta</taxon>
        <taxon>Tracheophyta</taxon>
        <taxon>Spermatophyta</taxon>
        <taxon>Magnoliopsida</taxon>
        <taxon>Liliopsida</taxon>
        <taxon>Poales</taxon>
        <taxon>Poaceae</taxon>
        <taxon>BOP clade</taxon>
        <taxon>Oryzoideae</taxon>
        <taxon>Oryzeae</taxon>
        <taxon>Oryzinae</taxon>
        <taxon>Leersia</taxon>
    </lineage>
</organism>
<sequence length="59" mass="6300">MAEAEVGMAGGDGGPIWPSRARENRRRQIRCTEPGRGNECRGQERSVVEWKGGGGMVGG</sequence>
<dbReference type="AlphaFoldDB" id="A0A0D9WDX2"/>
<reference evidence="3" key="2">
    <citation type="submission" date="2013-12" db="EMBL/GenBank/DDBJ databases">
        <authorList>
            <person name="Yu Y."/>
            <person name="Lee S."/>
            <person name="de Baynast K."/>
            <person name="Wissotski M."/>
            <person name="Liu L."/>
            <person name="Talag J."/>
            <person name="Goicoechea J."/>
            <person name="Angelova A."/>
            <person name="Jetty R."/>
            <person name="Kudrna D."/>
            <person name="Golser W."/>
            <person name="Rivera L."/>
            <person name="Zhang J."/>
            <person name="Wing R."/>
        </authorList>
    </citation>
    <scope>NUCLEOTIDE SEQUENCE</scope>
</reference>
<protein>
    <submittedName>
        <fullName evidence="2">Uncharacterized protein</fullName>
    </submittedName>
</protein>
<proteinExistence type="predicted"/>